<feature type="domain" description="EGF-like" evidence="6">
    <location>
        <begin position="1"/>
        <end position="17"/>
    </location>
</feature>
<proteinExistence type="predicted"/>
<feature type="disulfide bond" evidence="5">
    <location>
        <begin position="7"/>
        <end position="16"/>
    </location>
</feature>
<evidence type="ECO:0000259" key="6">
    <source>
        <dbReference type="PROSITE" id="PS50026"/>
    </source>
</evidence>
<dbReference type="PROSITE" id="PS00022">
    <property type="entry name" value="EGF_1"/>
    <property type="match status" value="2"/>
</dbReference>
<dbReference type="PANTHER" id="PTHR12916:SF4">
    <property type="entry name" value="UNINFLATABLE, ISOFORM C"/>
    <property type="match status" value="1"/>
</dbReference>
<reference evidence="7 8" key="1">
    <citation type="submission" date="2018-11" db="EMBL/GenBank/DDBJ databases">
        <authorList>
            <consortium name="Pathogen Informatics"/>
        </authorList>
    </citation>
    <scope>NUCLEOTIDE SEQUENCE [LARGE SCALE GENOMIC DNA]</scope>
</reference>
<dbReference type="EMBL" id="UYRV01017824">
    <property type="protein sequence ID" value="VDK63782.1"/>
    <property type="molecule type" value="Genomic_DNA"/>
</dbReference>
<dbReference type="PANTHER" id="PTHR12916">
    <property type="entry name" value="CYTOCHROME C OXIDASE POLYPEPTIDE VIC-2"/>
    <property type="match status" value="1"/>
</dbReference>
<keyword evidence="8" id="KW-1185">Reference proteome</keyword>
<keyword evidence="1 5" id="KW-0245">EGF-like domain</keyword>
<evidence type="ECO:0000256" key="5">
    <source>
        <dbReference type="PROSITE-ProRule" id="PRU00076"/>
    </source>
</evidence>
<dbReference type="Gene3D" id="2.10.25.10">
    <property type="entry name" value="Laminin"/>
    <property type="match status" value="1"/>
</dbReference>
<name>A0A3P6RK53_CYLGO</name>
<evidence type="ECO:0000256" key="4">
    <source>
        <dbReference type="ARBA" id="ARBA00023157"/>
    </source>
</evidence>
<evidence type="ECO:0000313" key="7">
    <source>
        <dbReference type="EMBL" id="VDK63782.1"/>
    </source>
</evidence>
<keyword evidence="4 5" id="KW-1015">Disulfide bond</keyword>
<dbReference type="PROSITE" id="PS50026">
    <property type="entry name" value="EGF_3"/>
    <property type="match status" value="1"/>
</dbReference>
<evidence type="ECO:0000256" key="2">
    <source>
        <dbReference type="ARBA" id="ARBA00022729"/>
    </source>
</evidence>
<evidence type="ECO:0000256" key="1">
    <source>
        <dbReference type="ARBA" id="ARBA00022536"/>
    </source>
</evidence>
<evidence type="ECO:0000256" key="3">
    <source>
        <dbReference type="ARBA" id="ARBA00022737"/>
    </source>
</evidence>
<sequence>MDYNCTCKPGATGKKCDINIPDCVPYNQTVNGVTKTYKNRCMTKDKDAKCIDELASFSCNCSAMYTGEFCDLNIIIKDVLLAVYGSVNLEMIPMLEDLLKNPSQIKDMVPFIVGLQEDDNRTSLSWDYSDMFLWAAFEEKMLDLEYVSQRLR</sequence>
<dbReference type="Proteomes" id="UP000271889">
    <property type="component" value="Unassembled WGS sequence"/>
</dbReference>
<comment type="caution">
    <text evidence="5">Lacks conserved residue(s) required for the propagation of feature annotation.</text>
</comment>
<dbReference type="SUPFAM" id="SSF57196">
    <property type="entry name" value="EGF/Laminin"/>
    <property type="match status" value="1"/>
</dbReference>
<evidence type="ECO:0000313" key="8">
    <source>
        <dbReference type="Proteomes" id="UP000271889"/>
    </source>
</evidence>
<dbReference type="PROSITE" id="PS00010">
    <property type="entry name" value="ASX_HYDROXYL"/>
    <property type="match status" value="1"/>
</dbReference>
<organism evidence="7 8">
    <name type="scientific">Cylicostephanus goldi</name>
    <name type="common">Nematode worm</name>
    <dbReference type="NCBI Taxonomy" id="71465"/>
    <lineage>
        <taxon>Eukaryota</taxon>
        <taxon>Metazoa</taxon>
        <taxon>Ecdysozoa</taxon>
        <taxon>Nematoda</taxon>
        <taxon>Chromadorea</taxon>
        <taxon>Rhabditida</taxon>
        <taxon>Rhabditina</taxon>
        <taxon>Rhabditomorpha</taxon>
        <taxon>Strongyloidea</taxon>
        <taxon>Strongylidae</taxon>
        <taxon>Cylicostephanus</taxon>
    </lineage>
</organism>
<dbReference type="OrthoDB" id="5800348at2759"/>
<dbReference type="AlphaFoldDB" id="A0A3P6RK53"/>
<accession>A0A3P6RK53</accession>
<dbReference type="InterPro" id="IPR000152">
    <property type="entry name" value="EGF-type_Asp/Asn_hydroxyl_site"/>
</dbReference>
<keyword evidence="2" id="KW-0732">Signal</keyword>
<gene>
    <name evidence="7" type="ORF">CGOC_LOCUS5757</name>
</gene>
<dbReference type="InterPro" id="IPR000742">
    <property type="entry name" value="EGF"/>
</dbReference>
<protein>
    <recommendedName>
        <fullName evidence="6">EGF-like domain-containing protein</fullName>
    </recommendedName>
</protein>
<keyword evidence="3" id="KW-0677">Repeat</keyword>